<dbReference type="SUPFAM" id="SSF46689">
    <property type="entry name" value="Homeodomain-like"/>
    <property type="match status" value="1"/>
</dbReference>
<accession>A0A848KIG0</accession>
<protein>
    <submittedName>
        <fullName evidence="7">TetR/AcrR family transcriptional regulator</fullName>
    </submittedName>
</protein>
<reference evidence="7 8" key="2">
    <citation type="submission" date="2020-06" db="EMBL/GenBank/DDBJ databases">
        <title>Antribacter stalactiti gen. nov., sp. nov., a new member of the family Nacardiaceae isolated from a cave.</title>
        <authorList>
            <person name="Kim I.S."/>
        </authorList>
    </citation>
    <scope>NUCLEOTIDE SEQUENCE [LARGE SCALE GENOMIC DNA]</scope>
    <source>
        <strain evidence="7 8">YC2-7</strain>
    </source>
</reference>
<dbReference type="InterPro" id="IPR050109">
    <property type="entry name" value="HTH-type_TetR-like_transc_reg"/>
</dbReference>
<evidence type="ECO:0000313" key="7">
    <source>
        <dbReference type="EMBL" id="NMN98495.1"/>
    </source>
</evidence>
<evidence type="ECO:0000256" key="5">
    <source>
        <dbReference type="PROSITE-ProRule" id="PRU00335"/>
    </source>
</evidence>
<feature type="domain" description="HTH tetR-type" evidence="6">
    <location>
        <begin position="4"/>
        <end position="64"/>
    </location>
</feature>
<dbReference type="InterPro" id="IPR009057">
    <property type="entry name" value="Homeodomain-like_sf"/>
</dbReference>
<dbReference type="InterPro" id="IPR001647">
    <property type="entry name" value="HTH_TetR"/>
</dbReference>
<reference evidence="7 8" key="1">
    <citation type="submission" date="2019-05" db="EMBL/GenBank/DDBJ databases">
        <authorList>
            <person name="Lee S.D."/>
        </authorList>
    </citation>
    <scope>NUCLEOTIDE SEQUENCE [LARGE SCALE GENOMIC DNA]</scope>
    <source>
        <strain evidence="7 8">YC2-7</strain>
    </source>
</reference>
<feature type="DNA-binding region" description="H-T-H motif" evidence="5">
    <location>
        <begin position="27"/>
        <end position="46"/>
    </location>
</feature>
<dbReference type="GO" id="GO:0003700">
    <property type="term" value="F:DNA-binding transcription factor activity"/>
    <property type="evidence" value="ECO:0007669"/>
    <property type="project" value="TreeGrafter"/>
</dbReference>
<dbReference type="EMBL" id="VCQU01000011">
    <property type="protein sequence ID" value="NMN98495.1"/>
    <property type="molecule type" value="Genomic_DNA"/>
</dbReference>
<evidence type="ECO:0000256" key="4">
    <source>
        <dbReference type="ARBA" id="ARBA00023163"/>
    </source>
</evidence>
<keyword evidence="3 5" id="KW-0238">DNA-binding</keyword>
<keyword evidence="4" id="KW-0804">Transcription</keyword>
<dbReference type="Gene3D" id="1.10.357.10">
    <property type="entry name" value="Tetracycline Repressor, domain 2"/>
    <property type="match status" value="1"/>
</dbReference>
<evidence type="ECO:0000313" key="8">
    <source>
        <dbReference type="Proteomes" id="UP000535543"/>
    </source>
</evidence>
<keyword evidence="2" id="KW-0805">Transcription regulation</keyword>
<keyword evidence="1" id="KW-0678">Repressor</keyword>
<dbReference type="Proteomes" id="UP000535543">
    <property type="component" value="Unassembled WGS sequence"/>
</dbReference>
<dbReference type="PRINTS" id="PR00455">
    <property type="entry name" value="HTHTETR"/>
</dbReference>
<evidence type="ECO:0000256" key="1">
    <source>
        <dbReference type="ARBA" id="ARBA00022491"/>
    </source>
</evidence>
<name>A0A848KIG0_9NOCA</name>
<dbReference type="PROSITE" id="PS50977">
    <property type="entry name" value="HTH_TETR_2"/>
    <property type="match status" value="1"/>
</dbReference>
<dbReference type="PANTHER" id="PTHR30055:SF175">
    <property type="entry name" value="HTH-TYPE TRANSCRIPTIONAL REPRESSOR KSTR2"/>
    <property type="match status" value="1"/>
</dbReference>
<dbReference type="PANTHER" id="PTHR30055">
    <property type="entry name" value="HTH-TYPE TRANSCRIPTIONAL REGULATOR RUTR"/>
    <property type="match status" value="1"/>
</dbReference>
<dbReference type="AlphaFoldDB" id="A0A848KIG0"/>
<gene>
    <name evidence="7" type="ORF">FGL95_26005</name>
</gene>
<sequence>MRARDTRSAIRDAAIRLIATKGFDQTSLREVADEVGITKASLYYHYASKADLLVAIVGPVLDEIGSIATALDETSFTEDDVRPMLGRYIASLVRHRETGVLFVRDAIPIMNAIGDRFPEVLRINERMRTWLAGPHPTVEQQLRAAATLEVLGIALTSNELVPEASVEEVERVLLDVAMSVLRADHS</sequence>
<comment type="caution">
    <text evidence="7">The sequence shown here is derived from an EMBL/GenBank/DDBJ whole genome shotgun (WGS) entry which is preliminary data.</text>
</comment>
<dbReference type="RefSeq" id="WP_169592910.1">
    <property type="nucleotide sequence ID" value="NZ_VCQU01000011.1"/>
</dbReference>
<dbReference type="GO" id="GO:0000976">
    <property type="term" value="F:transcription cis-regulatory region binding"/>
    <property type="evidence" value="ECO:0007669"/>
    <property type="project" value="TreeGrafter"/>
</dbReference>
<dbReference type="Pfam" id="PF00440">
    <property type="entry name" value="TetR_N"/>
    <property type="match status" value="1"/>
</dbReference>
<evidence type="ECO:0000256" key="2">
    <source>
        <dbReference type="ARBA" id="ARBA00023015"/>
    </source>
</evidence>
<evidence type="ECO:0000259" key="6">
    <source>
        <dbReference type="PROSITE" id="PS50977"/>
    </source>
</evidence>
<keyword evidence="8" id="KW-1185">Reference proteome</keyword>
<proteinExistence type="predicted"/>
<organism evidence="7 8">
    <name type="scientific">Antrihabitans stalactiti</name>
    <dbReference type="NCBI Taxonomy" id="2584121"/>
    <lineage>
        <taxon>Bacteria</taxon>
        <taxon>Bacillati</taxon>
        <taxon>Actinomycetota</taxon>
        <taxon>Actinomycetes</taxon>
        <taxon>Mycobacteriales</taxon>
        <taxon>Nocardiaceae</taxon>
        <taxon>Antrihabitans</taxon>
    </lineage>
</organism>
<evidence type="ECO:0000256" key="3">
    <source>
        <dbReference type="ARBA" id="ARBA00023125"/>
    </source>
</evidence>